<dbReference type="SUPFAM" id="SSF56281">
    <property type="entry name" value="Metallo-hydrolase/oxidoreductase"/>
    <property type="match status" value="1"/>
</dbReference>
<dbReference type="PANTHER" id="PTHR33835">
    <property type="entry name" value="YALI0C07656P"/>
    <property type="match status" value="1"/>
</dbReference>
<feature type="transmembrane region" description="Helical" evidence="1">
    <location>
        <begin position="65"/>
        <end position="83"/>
    </location>
</feature>
<reference evidence="2 3" key="1">
    <citation type="journal article" date="2024" name="IMA Fungus">
        <title>Apiospora arundinis, a panoply of carbohydrate-active enzymes and secondary metabolites.</title>
        <authorList>
            <person name="Sorensen T."/>
            <person name="Petersen C."/>
            <person name="Muurmann A.T."/>
            <person name="Christiansen J.V."/>
            <person name="Brundto M.L."/>
            <person name="Overgaard C.K."/>
            <person name="Boysen A.T."/>
            <person name="Wollenberg R.D."/>
            <person name="Larsen T.O."/>
            <person name="Sorensen J.L."/>
            <person name="Nielsen K.L."/>
            <person name="Sondergaard T.E."/>
        </authorList>
    </citation>
    <scope>NUCLEOTIDE SEQUENCE [LARGE SCALE GENOMIC DNA]</scope>
    <source>
        <strain evidence="2 3">AAU 773</strain>
    </source>
</reference>
<name>A0ABR2JHZ1_9PEZI</name>
<dbReference type="Proteomes" id="UP001390339">
    <property type="component" value="Unassembled WGS sequence"/>
</dbReference>
<evidence type="ECO:0000256" key="1">
    <source>
        <dbReference type="SAM" id="Phobius"/>
    </source>
</evidence>
<dbReference type="EMBL" id="JAPCWZ010000002">
    <property type="protein sequence ID" value="KAK8877218.1"/>
    <property type="molecule type" value="Genomic_DNA"/>
</dbReference>
<dbReference type="PANTHER" id="PTHR33835:SF1">
    <property type="entry name" value="METALLO-BETA-LACTAMASE DOMAIN-CONTAINING PROTEIN"/>
    <property type="match status" value="1"/>
</dbReference>
<dbReference type="InterPro" id="IPR025638">
    <property type="entry name" value="DUF4336"/>
</dbReference>
<evidence type="ECO:0000313" key="2">
    <source>
        <dbReference type="EMBL" id="KAK8877218.1"/>
    </source>
</evidence>
<keyword evidence="1" id="KW-1133">Transmembrane helix</keyword>
<proteinExistence type="predicted"/>
<dbReference type="Gene3D" id="3.60.15.10">
    <property type="entry name" value="Ribonuclease Z/Hydroxyacylglutathione hydrolase-like"/>
    <property type="match status" value="1"/>
</dbReference>
<keyword evidence="3" id="KW-1185">Reference proteome</keyword>
<keyword evidence="1" id="KW-0472">Membrane</keyword>
<evidence type="ECO:0000313" key="3">
    <source>
        <dbReference type="Proteomes" id="UP001390339"/>
    </source>
</evidence>
<dbReference type="InterPro" id="IPR036866">
    <property type="entry name" value="RibonucZ/Hydroxyglut_hydro"/>
</dbReference>
<sequence length="365" mass="41532">MNKYRPSSVSTFSFRSPLVKRQLDQRPSQIASLYRARSTIYTNNPRRNYSTEDKATRFVTSFNSFQTFTGVVLVSFLGAYYLYQQNGAKMSSKLIPSDPSEVMVIRDITPNVVTLSVPFARFGMIHVGGRATLVRLTSGRWAVFSPVALTPEVKAKLAQLGGTVGYIIAPDFEHHIFITEWAKEYPEAKIIGPEGLPEKRAKAAGTDEKIGNEKFAHVYTPADKQFNQIDADFAKDFEVEYMESHPNKEIIFYYKPERVLIEADLLFNLPAIEQYSKVPEAARNSHGFANKLFGGMQSTEGEAKGMKRFMWYVFSAKNRPSWNASIQRIDQWDFTTIIPCHGETMEGNGKEIFKKIFEWHLEGKK</sequence>
<gene>
    <name evidence="2" type="ORF">PGQ11_002164</name>
</gene>
<keyword evidence="1" id="KW-0812">Transmembrane</keyword>
<dbReference type="Pfam" id="PF14234">
    <property type="entry name" value="DUF4336"/>
    <property type="match status" value="1"/>
</dbReference>
<accession>A0ABR2JHZ1</accession>
<organism evidence="2 3">
    <name type="scientific">Apiospora arundinis</name>
    <dbReference type="NCBI Taxonomy" id="335852"/>
    <lineage>
        <taxon>Eukaryota</taxon>
        <taxon>Fungi</taxon>
        <taxon>Dikarya</taxon>
        <taxon>Ascomycota</taxon>
        <taxon>Pezizomycotina</taxon>
        <taxon>Sordariomycetes</taxon>
        <taxon>Xylariomycetidae</taxon>
        <taxon>Amphisphaeriales</taxon>
        <taxon>Apiosporaceae</taxon>
        <taxon>Apiospora</taxon>
    </lineage>
</organism>
<comment type="caution">
    <text evidence="2">The sequence shown here is derived from an EMBL/GenBank/DDBJ whole genome shotgun (WGS) entry which is preliminary data.</text>
</comment>
<protein>
    <submittedName>
        <fullName evidence="2">Sphingoid long-chain base transporter RSB1</fullName>
    </submittedName>
</protein>